<feature type="compositionally biased region" description="Basic and acidic residues" evidence="1">
    <location>
        <begin position="29"/>
        <end position="45"/>
    </location>
</feature>
<name>A0A8X6M7P5_NEPPI</name>
<dbReference type="Proteomes" id="UP000887013">
    <property type="component" value="Unassembled WGS sequence"/>
</dbReference>
<comment type="caution">
    <text evidence="2">The sequence shown here is derived from an EMBL/GenBank/DDBJ whole genome shotgun (WGS) entry which is preliminary data.</text>
</comment>
<dbReference type="AlphaFoldDB" id="A0A8X6M7P5"/>
<gene>
    <name evidence="2" type="ORF">NPIL_505861</name>
</gene>
<protein>
    <submittedName>
        <fullName evidence="2">Uncharacterized protein</fullName>
    </submittedName>
</protein>
<keyword evidence="3" id="KW-1185">Reference proteome</keyword>
<sequence>IYLYRKTGIPPMRVRNLYLSKKGDGMKRDEFEKGLSKEEVRDSAERGPNASHFLSSSANDVSHVYGTAKPGIALCGISSITK</sequence>
<feature type="region of interest" description="Disordered" evidence="1">
    <location>
        <begin position="29"/>
        <end position="54"/>
    </location>
</feature>
<evidence type="ECO:0000313" key="2">
    <source>
        <dbReference type="EMBL" id="GFS34554.1"/>
    </source>
</evidence>
<feature type="non-terminal residue" evidence="2">
    <location>
        <position position="1"/>
    </location>
</feature>
<evidence type="ECO:0000313" key="3">
    <source>
        <dbReference type="Proteomes" id="UP000887013"/>
    </source>
</evidence>
<accession>A0A8X6M7P5</accession>
<dbReference type="EMBL" id="BMAW01088412">
    <property type="protein sequence ID" value="GFS34554.1"/>
    <property type="molecule type" value="Genomic_DNA"/>
</dbReference>
<evidence type="ECO:0000256" key="1">
    <source>
        <dbReference type="SAM" id="MobiDB-lite"/>
    </source>
</evidence>
<reference evidence="2" key="1">
    <citation type="submission" date="2020-08" db="EMBL/GenBank/DDBJ databases">
        <title>Multicomponent nature underlies the extraordinary mechanical properties of spider dragline silk.</title>
        <authorList>
            <person name="Kono N."/>
            <person name="Nakamura H."/>
            <person name="Mori M."/>
            <person name="Yoshida Y."/>
            <person name="Ohtoshi R."/>
            <person name="Malay A.D."/>
            <person name="Moran D.A.P."/>
            <person name="Tomita M."/>
            <person name="Numata K."/>
            <person name="Arakawa K."/>
        </authorList>
    </citation>
    <scope>NUCLEOTIDE SEQUENCE</scope>
</reference>
<organism evidence="2 3">
    <name type="scientific">Nephila pilipes</name>
    <name type="common">Giant wood spider</name>
    <name type="synonym">Nephila maculata</name>
    <dbReference type="NCBI Taxonomy" id="299642"/>
    <lineage>
        <taxon>Eukaryota</taxon>
        <taxon>Metazoa</taxon>
        <taxon>Ecdysozoa</taxon>
        <taxon>Arthropoda</taxon>
        <taxon>Chelicerata</taxon>
        <taxon>Arachnida</taxon>
        <taxon>Araneae</taxon>
        <taxon>Araneomorphae</taxon>
        <taxon>Entelegynae</taxon>
        <taxon>Araneoidea</taxon>
        <taxon>Nephilidae</taxon>
        <taxon>Nephila</taxon>
    </lineage>
</organism>
<proteinExistence type="predicted"/>